<accession>A0A4Y2W551</accession>
<organism evidence="1 2">
    <name type="scientific">Araneus ventricosus</name>
    <name type="common">Orbweaver spider</name>
    <name type="synonym">Epeira ventricosa</name>
    <dbReference type="NCBI Taxonomy" id="182803"/>
    <lineage>
        <taxon>Eukaryota</taxon>
        <taxon>Metazoa</taxon>
        <taxon>Ecdysozoa</taxon>
        <taxon>Arthropoda</taxon>
        <taxon>Chelicerata</taxon>
        <taxon>Arachnida</taxon>
        <taxon>Araneae</taxon>
        <taxon>Araneomorphae</taxon>
        <taxon>Entelegynae</taxon>
        <taxon>Araneoidea</taxon>
        <taxon>Araneidae</taxon>
        <taxon>Araneus</taxon>
    </lineage>
</organism>
<gene>
    <name evidence="1" type="ORF">AVEN_1658_1</name>
</gene>
<name>A0A4Y2W551_ARAVE</name>
<keyword evidence="2" id="KW-1185">Reference proteome</keyword>
<protein>
    <submittedName>
        <fullName evidence="1">Uncharacterized protein</fullName>
    </submittedName>
</protein>
<evidence type="ECO:0000313" key="1">
    <source>
        <dbReference type="EMBL" id="GBO31991.1"/>
    </source>
</evidence>
<proteinExistence type="predicted"/>
<dbReference type="OrthoDB" id="8122639at2759"/>
<comment type="caution">
    <text evidence="1">The sequence shown here is derived from an EMBL/GenBank/DDBJ whole genome shotgun (WGS) entry which is preliminary data.</text>
</comment>
<reference evidence="1 2" key="1">
    <citation type="journal article" date="2019" name="Sci. Rep.">
        <title>Orb-weaving spider Araneus ventricosus genome elucidates the spidroin gene catalogue.</title>
        <authorList>
            <person name="Kono N."/>
            <person name="Nakamura H."/>
            <person name="Ohtoshi R."/>
            <person name="Moran D.A.P."/>
            <person name="Shinohara A."/>
            <person name="Yoshida Y."/>
            <person name="Fujiwara M."/>
            <person name="Mori M."/>
            <person name="Tomita M."/>
            <person name="Arakawa K."/>
        </authorList>
    </citation>
    <scope>NUCLEOTIDE SEQUENCE [LARGE SCALE GENOMIC DNA]</scope>
</reference>
<sequence length="122" mass="14539">VHHIGVWLYLNYEGHPENKDRLVIQNEKHNIYWKKQFCYISEAPFTSLRNQLNLKKIIEILKDGDLVHEEIKVAHQKIINDLKKHEIETFAVSVHELQNSHLVLFCRQFTKPGGHYIQTKDR</sequence>
<dbReference type="Proteomes" id="UP000499080">
    <property type="component" value="Unassembled WGS sequence"/>
</dbReference>
<dbReference type="AlphaFoldDB" id="A0A4Y2W551"/>
<evidence type="ECO:0000313" key="2">
    <source>
        <dbReference type="Proteomes" id="UP000499080"/>
    </source>
</evidence>
<dbReference type="EMBL" id="BGPR01055395">
    <property type="protein sequence ID" value="GBO31991.1"/>
    <property type="molecule type" value="Genomic_DNA"/>
</dbReference>
<feature type="non-terminal residue" evidence="1">
    <location>
        <position position="1"/>
    </location>
</feature>